<dbReference type="InterPro" id="IPR011335">
    <property type="entry name" value="Restrct_endonuc-II-like"/>
</dbReference>
<accession>A0A9D1H0Y8</accession>
<evidence type="ECO:0000313" key="3">
    <source>
        <dbReference type="Proteomes" id="UP000886842"/>
    </source>
</evidence>
<dbReference type="Pfam" id="PF04480">
    <property type="entry name" value="DUF559"/>
    <property type="match status" value="1"/>
</dbReference>
<dbReference type="EMBL" id="DVLP01000464">
    <property type="protein sequence ID" value="HIT77129.1"/>
    <property type="molecule type" value="Genomic_DNA"/>
</dbReference>
<reference evidence="2" key="2">
    <citation type="journal article" date="2021" name="PeerJ">
        <title>Extensive microbial diversity within the chicken gut microbiome revealed by metagenomics and culture.</title>
        <authorList>
            <person name="Gilroy R."/>
            <person name="Ravi A."/>
            <person name="Getino M."/>
            <person name="Pursley I."/>
            <person name="Horton D.L."/>
            <person name="Alikhan N.F."/>
            <person name="Baker D."/>
            <person name="Gharbi K."/>
            <person name="Hall N."/>
            <person name="Watson M."/>
            <person name="Adriaenssens E.M."/>
            <person name="Foster-Nyarko E."/>
            <person name="Jarju S."/>
            <person name="Secka A."/>
            <person name="Antonio M."/>
            <person name="Oren A."/>
            <person name="Chaudhuri R.R."/>
            <person name="La Ragione R."/>
            <person name="Hildebrand F."/>
            <person name="Pallen M.J."/>
        </authorList>
    </citation>
    <scope>NUCLEOTIDE SEQUENCE</scope>
    <source>
        <strain evidence="2">ChiGjej1B1-24693</strain>
    </source>
</reference>
<dbReference type="AlphaFoldDB" id="A0A9D1H0Y8"/>
<dbReference type="Proteomes" id="UP000886842">
    <property type="component" value="Unassembled WGS sequence"/>
</dbReference>
<evidence type="ECO:0000313" key="2">
    <source>
        <dbReference type="EMBL" id="HIT77129.1"/>
    </source>
</evidence>
<comment type="caution">
    <text evidence="2">The sequence shown here is derived from an EMBL/GenBank/DDBJ whole genome shotgun (WGS) entry which is preliminary data.</text>
</comment>
<evidence type="ECO:0000259" key="1">
    <source>
        <dbReference type="Pfam" id="PF04480"/>
    </source>
</evidence>
<reference evidence="2" key="1">
    <citation type="submission" date="2020-10" db="EMBL/GenBank/DDBJ databases">
        <authorList>
            <person name="Gilroy R."/>
        </authorList>
    </citation>
    <scope>NUCLEOTIDE SEQUENCE</scope>
    <source>
        <strain evidence="2">ChiGjej1B1-24693</strain>
    </source>
</reference>
<gene>
    <name evidence="2" type="ORF">IAA98_16240</name>
</gene>
<proteinExistence type="predicted"/>
<dbReference type="InterPro" id="IPR007569">
    <property type="entry name" value="DUF559"/>
</dbReference>
<organism evidence="2 3">
    <name type="scientific">Candidatus Avipropionibacterium avicola</name>
    <dbReference type="NCBI Taxonomy" id="2840701"/>
    <lineage>
        <taxon>Bacteria</taxon>
        <taxon>Bacillati</taxon>
        <taxon>Actinomycetota</taxon>
        <taxon>Actinomycetes</taxon>
        <taxon>Propionibacteriales</taxon>
        <taxon>Propionibacteriaceae</taxon>
        <taxon>Propionibacteriaceae incertae sedis</taxon>
        <taxon>Candidatus Avipropionibacterium</taxon>
    </lineage>
</organism>
<name>A0A9D1H0Y8_9ACTN</name>
<dbReference type="SUPFAM" id="SSF52980">
    <property type="entry name" value="Restriction endonuclease-like"/>
    <property type="match status" value="1"/>
</dbReference>
<dbReference type="Gene3D" id="3.40.960.10">
    <property type="entry name" value="VSR Endonuclease"/>
    <property type="match status" value="1"/>
</dbReference>
<protein>
    <submittedName>
        <fullName evidence="2">DUF559 domain-containing protein</fullName>
    </submittedName>
</protein>
<sequence>MGTLTGLTENHRHWAKYCEIDRILREHGWVAPRDHPDLRNQLSYLQRRRILVPLCPGFLVSADTVDDVDLRIRVLQAWHPDGVLMGAAAARVSFDPDIEVQQIVMATTTKRRAPRGTRLIRWDVPDDHVHTTRGMRHTSPALTAIDLSRHDNGAAIDTALRVGATRLRDLRDALKDTRYRLGNPVRRAMIHDSRDLPWSQSERRTHGLLRDAGLTGWETNQRVSLPHGRHGFIDISFAEYRIAIEVDGYGFHGESESREQFETDRFKQSSLVAQGWVVLRFTWRQLVDHPDWVIAMVRQTLASRRRGGYALAA</sequence>
<feature type="domain" description="DUF559" evidence="1">
    <location>
        <begin position="200"/>
        <end position="301"/>
    </location>
</feature>